<dbReference type="Gene3D" id="3.30.70.1730">
    <property type="match status" value="1"/>
</dbReference>
<dbReference type="InterPro" id="IPR043141">
    <property type="entry name" value="Ribosomal_uL10-like_sf"/>
</dbReference>
<evidence type="ECO:0000256" key="3">
    <source>
        <dbReference type="ARBA" id="ARBA00011117"/>
    </source>
</evidence>
<evidence type="ECO:0000259" key="7">
    <source>
        <dbReference type="Pfam" id="PF17777"/>
    </source>
</evidence>
<name>A0AAD5TC85_9FUNG</name>
<dbReference type="GO" id="GO:0000027">
    <property type="term" value="P:ribosomal large subunit assembly"/>
    <property type="evidence" value="ECO:0007669"/>
    <property type="project" value="InterPro"/>
</dbReference>
<dbReference type="GO" id="GO:0005730">
    <property type="term" value="C:nucleolus"/>
    <property type="evidence" value="ECO:0007669"/>
    <property type="project" value="UniProtKB-SubCell"/>
</dbReference>
<proteinExistence type="inferred from homology"/>
<dbReference type="EMBL" id="JADGJQ010000118">
    <property type="protein sequence ID" value="KAJ3168696.1"/>
    <property type="molecule type" value="Genomic_DNA"/>
</dbReference>
<comment type="similarity">
    <text evidence="2 6">Belongs to the universal ribosomal protein uL10 family.</text>
</comment>
<dbReference type="CDD" id="cd05796">
    <property type="entry name" value="Ribosomal_P0_like"/>
    <property type="match status" value="1"/>
</dbReference>
<dbReference type="AlphaFoldDB" id="A0AAD5TC85"/>
<dbReference type="FunFam" id="3.30.70.1730:FF:000005">
    <property type="entry name" value="Ribosome assembly factor mrt4"/>
    <property type="match status" value="1"/>
</dbReference>
<evidence type="ECO:0000256" key="2">
    <source>
        <dbReference type="ARBA" id="ARBA00008889"/>
    </source>
</evidence>
<dbReference type="Gene3D" id="3.90.105.20">
    <property type="match status" value="1"/>
</dbReference>
<evidence type="ECO:0000256" key="5">
    <source>
        <dbReference type="ARBA" id="ARBA00023242"/>
    </source>
</evidence>
<keyword evidence="5 6" id="KW-0539">Nucleus</keyword>
<gene>
    <name evidence="8" type="primary">MRTO4</name>
    <name evidence="8" type="ORF">HDU87_000984</name>
</gene>
<evidence type="ECO:0000313" key="9">
    <source>
        <dbReference type="Proteomes" id="UP001212152"/>
    </source>
</evidence>
<dbReference type="InterPro" id="IPR033867">
    <property type="entry name" value="Mrt4"/>
</dbReference>
<keyword evidence="4 6" id="KW-0963">Cytoplasm</keyword>
<protein>
    <recommendedName>
        <fullName evidence="6">Ribosome assembly factor mrt4</fullName>
    </recommendedName>
</protein>
<dbReference type="PANTHER" id="PTHR45841">
    <property type="entry name" value="MRNA TURNOVER PROTEIN 4 MRTO4"/>
    <property type="match status" value="1"/>
</dbReference>
<dbReference type="GO" id="GO:0000956">
    <property type="term" value="P:nuclear-transcribed mRNA catabolic process"/>
    <property type="evidence" value="ECO:0007669"/>
    <property type="project" value="TreeGrafter"/>
</dbReference>
<comment type="subcellular location">
    <subcellularLocation>
        <location evidence="6">Cytoplasm</location>
    </subcellularLocation>
    <subcellularLocation>
        <location evidence="6">Nucleus</location>
        <location evidence="6">Nucleolus</location>
    </subcellularLocation>
</comment>
<dbReference type="InterPro" id="IPR051742">
    <property type="entry name" value="Ribosome_Assembly_uL10"/>
</dbReference>
<organism evidence="8 9">
    <name type="scientific">Geranomyces variabilis</name>
    <dbReference type="NCBI Taxonomy" id="109894"/>
    <lineage>
        <taxon>Eukaryota</taxon>
        <taxon>Fungi</taxon>
        <taxon>Fungi incertae sedis</taxon>
        <taxon>Chytridiomycota</taxon>
        <taxon>Chytridiomycota incertae sedis</taxon>
        <taxon>Chytridiomycetes</taxon>
        <taxon>Spizellomycetales</taxon>
        <taxon>Powellomycetaceae</taxon>
        <taxon>Geranomyces</taxon>
    </lineage>
</organism>
<sequence>MPKSKRVKIVNLTQTDKKTSEHKAALVAAIHEALSKYGHAYVFSVENMRNTFLKDVRHARSADRFFFGRNRVMAKALGGSAQDEAAPEAHQLAARLVGNVGLIFSDDGYDEMKAFFDAFVKRDYARSGAVAVETVELPAGPLMRGVDPVPHNMEPQLRGLGLPTMLVNGVVTLKTDHVVCTKGQTLTPDQANILKHFYIQQADFHVTLLCHLSKGVFTDHAQEQDAMATDA</sequence>
<reference evidence="8" key="1">
    <citation type="submission" date="2020-05" db="EMBL/GenBank/DDBJ databases">
        <title>Phylogenomic resolution of chytrid fungi.</title>
        <authorList>
            <person name="Stajich J.E."/>
            <person name="Amses K."/>
            <person name="Simmons R."/>
            <person name="Seto K."/>
            <person name="Myers J."/>
            <person name="Bonds A."/>
            <person name="Quandt C.A."/>
            <person name="Barry K."/>
            <person name="Liu P."/>
            <person name="Grigoriev I."/>
            <person name="Longcore J.E."/>
            <person name="James T.Y."/>
        </authorList>
    </citation>
    <scope>NUCLEOTIDE SEQUENCE</scope>
    <source>
        <strain evidence="8">JEL0379</strain>
    </source>
</reference>
<dbReference type="FunFam" id="3.90.105.20:FF:000003">
    <property type="entry name" value="Ribosome assembly factor mrt4"/>
    <property type="match status" value="1"/>
</dbReference>
<dbReference type="InterPro" id="IPR043164">
    <property type="entry name" value="Ribosomal_uL10-like_insert_sf"/>
</dbReference>
<dbReference type="SUPFAM" id="SSF160369">
    <property type="entry name" value="Ribosomal protein L10-like"/>
    <property type="match status" value="1"/>
</dbReference>
<dbReference type="Pfam" id="PF00466">
    <property type="entry name" value="Ribosomal_L10"/>
    <property type="match status" value="1"/>
</dbReference>
<comment type="caution">
    <text evidence="8">The sequence shown here is derived from an EMBL/GenBank/DDBJ whole genome shotgun (WGS) entry which is preliminary data.</text>
</comment>
<dbReference type="PANTHER" id="PTHR45841:SF1">
    <property type="entry name" value="MRNA TURNOVER PROTEIN 4 HOMOLOG"/>
    <property type="match status" value="1"/>
</dbReference>
<dbReference type="Proteomes" id="UP001212152">
    <property type="component" value="Unassembled WGS sequence"/>
</dbReference>
<accession>A0AAD5TC85</accession>
<dbReference type="InterPro" id="IPR040637">
    <property type="entry name" value="Ribosomal_uL10-like_insert"/>
</dbReference>
<evidence type="ECO:0000256" key="4">
    <source>
        <dbReference type="ARBA" id="ARBA00022490"/>
    </source>
</evidence>
<comment type="function">
    <text evidence="1 6">Component of the ribosome assembly machinery. Nuclear paralog of the ribosomal protein P0, it binds pre-60S subunits at an early stage of assembly in the nucleolus, and is replaced by P0 in cytoplasmic pre-60S subunits and mature 80S ribosomes.</text>
</comment>
<dbReference type="GO" id="GO:0006364">
    <property type="term" value="P:rRNA processing"/>
    <property type="evidence" value="ECO:0007669"/>
    <property type="project" value="TreeGrafter"/>
</dbReference>
<dbReference type="GO" id="GO:0005737">
    <property type="term" value="C:cytoplasm"/>
    <property type="evidence" value="ECO:0007669"/>
    <property type="project" value="UniProtKB-SubCell"/>
</dbReference>
<evidence type="ECO:0000256" key="1">
    <source>
        <dbReference type="ARBA" id="ARBA00004046"/>
    </source>
</evidence>
<comment type="subunit">
    <text evidence="3 6">Associates with the pre-60S ribosomal particle.</text>
</comment>
<evidence type="ECO:0000256" key="6">
    <source>
        <dbReference type="RuleBase" id="RU364039"/>
    </source>
</evidence>
<keyword evidence="6" id="KW-0690">Ribosome biogenesis</keyword>
<dbReference type="Pfam" id="PF17777">
    <property type="entry name" value="RL10P_insert"/>
    <property type="match status" value="1"/>
</dbReference>
<evidence type="ECO:0000313" key="8">
    <source>
        <dbReference type="EMBL" id="KAJ3168696.1"/>
    </source>
</evidence>
<dbReference type="InterPro" id="IPR001790">
    <property type="entry name" value="Ribosomal_uL10"/>
</dbReference>
<keyword evidence="9" id="KW-1185">Reference proteome</keyword>
<dbReference type="GO" id="GO:0030687">
    <property type="term" value="C:preribosome, large subunit precursor"/>
    <property type="evidence" value="ECO:0007669"/>
    <property type="project" value="TreeGrafter"/>
</dbReference>
<dbReference type="GO" id="GO:0003723">
    <property type="term" value="F:RNA binding"/>
    <property type="evidence" value="ECO:0007669"/>
    <property type="project" value="TreeGrafter"/>
</dbReference>
<feature type="domain" description="Large ribosomal subunit protein uL10-like insertion" evidence="7">
    <location>
        <begin position="125"/>
        <end position="199"/>
    </location>
</feature>